<comment type="caution">
    <text evidence="2">The sequence shown here is derived from an EMBL/GenBank/DDBJ whole genome shotgun (WGS) entry which is preliminary data.</text>
</comment>
<evidence type="ECO:0000313" key="2">
    <source>
        <dbReference type="EMBL" id="KAK2943009.1"/>
    </source>
</evidence>
<dbReference type="EMBL" id="JARBJD010000369">
    <property type="protein sequence ID" value="KAK2943009.1"/>
    <property type="molecule type" value="Genomic_DNA"/>
</dbReference>
<name>A0ABQ9WU31_9EUKA</name>
<evidence type="ECO:0000313" key="3">
    <source>
        <dbReference type="Proteomes" id="UP001281761"/>
    </source>
</evidence>
<gene>
    <name evidence="2" type="ORF">BLNAU_22070</name>
</gene>
<evidence type="ECO:0000256" key="1">
    <source>
        <dbReference type="SAM" id="MobiDB-lite"/>
    </source>
</evidence>
<sequence length="237" mass="27445">MTAENLTPILLEAVKNQAPEDYAEKLHDVALEVLNMRSDLINELNRLFFENDDCTDLNFLTHEFLLLPDSPVTNMAILSAAEKLKRFIPPLLHRHVLTQWQYLKSQYQIYFRTPERTVSQVLDLLLENELFNKLSAINPILISLKTISATSVPVEREFSILHYTKRKERSRFSTSHLAVLTRISHNAPVLLSTTEIEEIQILRRQLAAKKKMIRDSPTGADESEDIPKKKNRQIWTL</sequence>
<protein>
    <recommendedName>
        <fullName evidence="4">HAT C-terminal dimerisation domain-containing protein</fullName>
    </recommendedName>
</protein>
<dbReference type="Proteomes" id="UP001281761">
    <property type="component" value="Unassembled WGS sequence"/>
</dbReference>
<evidence type="ECO:0008006" key="4">
    <source>
        <dbReference type="Google" id="ProtNLM"/>
    </source>
</evidence>
<organism evidence="2 3">
    <name type="scientific">Blattamonas nauphoetae</name>
    <dbReference type="NCBI Taxonomy" id="2049346"/>
    <lineage>
        <taxon>Eukaryota</taxon>
        <taxon>Metamonada</taxon>
        <taxon>Preaxostyla</taxon>
        <taxon>Oxymonadida</taxon>
        <taxon>Blattamonas</taxon>
    </lineage>
</organism>
<accession>A0ABQ9WU31</accession>
<reference evidence="2 3" key="1">
    <citation type="journal article" date="2022" name="bioRxiv">
        <title>Genomics of Preaxostyla Flagellates Illuminates Evolutionary Transitions and the Path Towards Mitochondrial Loss.</title>
        <authorList>
            <person name="Novak L.V.F."/>
            <person name="Treitli S.C."/>
            <person name="Pyrih J."/>
            <person name="Halakuc P."/>
            <person name="Pipaliya S.V."/>
            <person name="Vacek V."/>
            <person name="Brzon O."/>
            <person name="Soukal P."/>
            <person name="Eme L."/>
            <person name="Dacks J.B."/>
            <person name="Karnkowska A."/>
            <person name="Elias M."/>
            <person name="Hampl V."/>
        </authorList>
    </citation>
    <scope>NUCLEOTIDE SEQUENCE [LARGE SCALE GENOMIC DNA]</scope>
    <source>
        <strain evidence="2">NAU3</strain>
        <tissue evidence="2">Gut</tissue>
    </source>
</reference>
<feature type="region of interest" description="Disordered" evidence="1">
    <location>
        <begin position="213"/>
        <end position="237"/>
    </location>
</feature>
<keyword evidence="3" id="KW-1185">Reference proteome</keyword>
<proteinExistence type="predicted"/>